<feature type="compositionally biased region" description="Polar residues" evidence="1">
    <location>
        <begin position="15"/>
        <end position="27"/>
    </location>
</feature>
<comment type="caution">
    <text evidence="2">The sequence shown here is derived from an EMBL/GenBank/DDBJ whole genome shotgun (WGS) entry which is preliminary data.</text>
</comment>
<feature type="region of interest" description="Disordered" evidence="1">
    <location>
        <begin position="260"/>
        <end position="290"/>
    </location>
</feature>
<dbReference type="AlphaFoldDB" id="A0A2N3KUF8"/>
<feature type="region of interest" description="Disordered" evidence="1">
    <location>
        <begin position="351"/>
        <end position="374"/>
    </location>
</feature>
<evidence type="ECO:0000313" key="2">
    <source>
        <dbReference type="EMBL" id="PKR54168.1"/>
    </source>
</evidence>
<feature type="compositionally biased region" description="Polar residues" evidence="1">
    <location>
        <begin position="49"/>
        <end position="61"/>
    </location>
</feature>
<dbReference type="RefSeq" id="WP_101266612.1">
    <property type="nucleotide sequence ID" value="NZ_NWTK01000006.1"/>
</dbReference>
<feature type="compositionally biased region" description="Low complexity" evidence="1">
    <location>
        <begin position="261"/>
        <end position="285"/>
    </location>
</feature>
<name>A0A2N3KUF8_9PROT</name>
<gene>
    <name evidence="2" type="ORF">COO20_11605</name>
</gene>
<proteinExistence type="predicted"/>
<dbReference type="OrthoDB" id="8477950at2"/>
<accession>A0A2N3KUF8</accession>
<evidence type="ECO:0000313" key="3">
    <source>
        <dbReference type="Proteomes" id="UP000233597"/>
    </source>
</evidence>
<sequence>MADISAFGPLRGGSIPNTDARLTQGHGTDSEAGARLGRPASQAVDRLSLSPQAVSAAQASDKSGKTDANPLVSADGLGNDALSSALELVRDSVTEMFALSGMSDSDAKAATQSLFDNIKEMASGSDSFDFSFKQAIASHSRSEIAYSNGNASAAGFAESAMFAAQSLDISIDNTTGDFSFSYNTAKLEVSRVSVAAIGNSAGAAMGALGTALNGLSGGGLVNSLGQSAGAGTGGLLFDMNGTGVADFIKDLLEKTTGDSSAAAKATDQQGDAAAGNANAASTSQAGPSSADLALKHASDLQSQLMKQAAVIVREVQQMMQPDENGVDRPITKLGIELMLPLGRAGNDGTSPTFQMPDGNKVAIAPGDDASGLNA</sequence>
<feature type="region of interest" description="Disordered" evidence="1">
    <location>
        <begin position="1"/>
        <end position="72"/>
    </location>
</feature>
<evidence type="ECO:0000256" key="1">
    <source>
        <dbReference type="SAM" id="MobiDB-lite"/>
    </source>
</evidence>
<protein>
    <submittedName>
        <fullName evidence="2">Uncharacterized protein</fullName>
    </submittedName>
</protein>
<dbReference type="Proteomes" id="UP000233597">
    <property type="component" value="Unassembled WGS sequence"/>
</dbReference>
<reference evidence="2 3" key="1">
    <citation type="submission" date="2017-09" db="EMBL/GenBank/DDBJ databases">
        <title>Biodiversity and function of Thalassospira species in the particle-attached aromatic-hydrocarbon-degrading consortia from the surface seawater of the South China Sea.</title>
        <authorList>
            <person name="Dong C."/>
            <person name="Liu R."/>
            <person name="Shao Z."/>
        </authorList>
    </citation>
    <scope>NUCLEOTIDE SEQUENCE [LARGE SCALE GENOMIC DNA]</scope>
    <source>
        <strain evidence="2 3">CSC1P2</strain>
    </source>
</reference>
<organism evidence="2 3">
    <name type="scientific">Thalassospira marina</name>
    <dbReference type="NCBI Taxonomy" id="2048283"/>
    <lineage>
        <taxon>Bacteria</taxon>
        <taxon>Pseudomonadati</taxon>
        <taxon>Pseudomonadota</taxon>
        <taxon>Alphaproteobacteria</taxon>
        <taxon>Rhodospirillales</taxon>
        <taxon>Thalassospiraceae</taxon>
        <taxon>Thalassospira</taxon>
    </lineage>
</organism>
<dbReference type="EMBL" id="NWTK01000006">
    <property type="protein sequence ID" value="PKR54168.1"/>
    <property type="molecule type" value="Genomic_DNA"/>
</dbReference>